<dbReference type="AlphaFoldDB" id="A0A7G7BVU2"/>
<feature type="transmembrane region" description="Helical" evidence="2">
    <location>
        <begin position="70"/>
        <end position="92"/>
    </location>
</feature>
<organism evidence="3 4">
    <name type="scientific">Streptomyces finlayi</name>
    <dbReference type="NCBI Taxonomy" id="67296"/>
    <lineage>
        <taxon>Bacteria</taxon>
        <taxon>Bacillati</taxon>
        <taxon>Actinomycetota</taxon>
        <taxon>Actinomycetes</taxon>
        <taxon>Kitasatosporales</taxon>
        <taxon>Streptomycetaceae</taxon>
        <taxon>Streptomyces</taxon>
    </lineage>
</organism>
<dbReference type="Proteomes" id="UP000515307">
    <property type="component" value="Chromosome"/>
</dbReference>
<evidence type="ECO:0000256" key="1">
    <source>
        <dbReference type="SAM" id="MobiDB-lite"/>
    </source>
</evidence>
<dbReference type="EMBL" id="CP045702">
    <property type="protein sequence ID" value="QNE79457.1"/>
    <property type="molecule type" value="Genomic_DNA"/>
</dbReference>
<reference evidence="4" key="1">
    <citation type="submission" date="2019-10" db="EMBL/GenBank/DDBJ databases">
        <title>Antimicrobial potential of Antarctic Bacteria.</title>
        <authorList>
            <person name="Benaud N."/>
            <person name="Edwards R.J."/>
            <person name="Ferrari B.C."/>
        </authorList>
    </citation>
    <scope>NUCLEOTIDE SEQUENCE [LARGE SCALE GENOMIC DNA]</scope>
    <source>
        <strain evidence="4">NBSH44</strain>
    </source>
</reference>
<evidence type="ECO:0000313" key="3">
    <source>
        <dbReference type="EMBL" id="QNE79457.1"/>
    </source>
</evidence>
<evidence type="ECO:0000256" key="2">
    <source>
        <dbReference type="SAM" id="Phobius"/>
    </source>
</evidence>
<keyword evidence="2" id="KW-0472">Membrane</keyword>
<keyword evidence="4" id="KW-1185">Reference proteome</keyword>
<name>A0A7G7BVU2_9ACTN</name>
<gene>
    <name evidence="3" type="ORF">F0344_27145</name>
</gene>
<feature type="region of interest" description="Disordered" evidence="1">
    <location>
        <begin position="1"/>
        <end position="62"/>
    </location>
</feature>
<dbReference type="KEGG" id="sfiy:F0344_27145"/>
<feature type="compositionally biased region" description="Low complexity" evidence="1">
    <location>
        <begin position="10"/>
        <end position="31"/>
    </location>
</feature>
<sequence>MHTVGHPAEHAPAGLSAAGAPAGMPAASAHGGAHGDHEAPEPVGAASSALPHAFPAAGPTDAAPMSGMDPMAVCLAVLSTWAVTLLALRLLGPGRARPFSGRATGVRPPLLPWPNPPPRRTVLATLSVLRI</sequence>
<protein>
    <submittedName>
        <fullName evidence="3">Uncharacterized protein</fullName>
    </submittedName>
</protein>
<proteinExistence type="predicted"/>
<keyword evidence="2" id="KW-1133">Transmembrane helix</keyword>
<accession>A0A7G7BVU2</accession>
<keyword evidence="2" id="KW-0812">Transmembrane</keyword>
<evidence type="ECO:0000313" key="4">
    <source>
        <dbReference type="Proteomes" id="UP000515307"/>
    </source>
</evidence>